<evidence type="ECO:0000313" key="9">
    <source>
        <dbReference type="Proteomes" id="UP000728032"/>
    </source>
</evidence>
<dbReference type="PANTHER" id="PTHR24302:SF15">
    <property type="entry name" value="FATTY-ACID PEROXYGENASE"/>
    <property type="match status" value="1"/>
</dbReference>
<dbReference type="InterPro" id="IPR036396">
    <property type="entry name" value="Cyt_P450_sf"/>
</dbReference>
<dbReference type="PANTHER" id="PTHR24302">
    <property type="entry name" value="CYTOCHROME P450 FAMILY 3"/>
    <property type="match status" value="1"/>
</dbReference>
<organism evidence="8">
    <name type="scientific">Oppiella nova</name>
    <dbReference type="NCBI Taxonomy" id="334625"/>
    <lineage>
        <taxon>Eukaryota</taxon>
        <taxon>Metazoa</taxon>
        <taxon>Ecdysozoa</taxon>
        <taxon>Arthropoda</taxon>
        <taxon>Chelicerata</taxon>
        <taxon>Arachnida</taxon>
        <taxon>Acari</taxon>
        <taxon>Acariformes</taxon>
        <taxon>Sarcoptiformes</taxon>
        <taxon>Oribatida</taxon>
        <taxon>Brachypylina</taxon>
        <taxon>Oppioidea</taxon>
        <taxon>Oppiidae</taxon>
        <taxon>Oppiella</taxon>
    </lineage>
</organism>
<protein>
    <recommendedName>
        <fullName evidence="10">Cytochrome P450</fullName>
    </recommendedName>
</protein>
<comment type="cofactor">
    <cofactor evidence="1">
        <name>heme</name>
        <dbReference type="ChEBI" id="CHEBI:30413"/>
    </cofactor>
</comment>
<dbReference type="Gene3D" id="1.10.630.10">
    <property type="entry name" value="Cytochrome P450"/>
    <property type="match status" value="1"/>
</dbReference>
<dbReference type="GO" id="GO:0008395">
    <property type="term" value="F:steroid hydroxylase activity"/>
    <property type="evidence" value="ECO:0007669"/>
    <property type="project" value="TreeGrafter"/>
</dbReference>
<evidence type="ECO:0008006" key="10">
    <source>
        <dbReference type="Google" id="ProtNLM"/>
    </source>
</evidence>
<gene>
    <name evidence="8" type="ORF">ONB1V03_LOCUS10424</name>
</gene>
<reference evidence="8" key="1">
    <citation type="submission" date="2020-11" db="EMBL/GenBank/DDBJ databases">
        <authorList>
            <person name="Tran Van P."/>
        </authorList>
    </citation>
    <scope>NUCLEOTIDE SEQUENCE</scope>
</reference>
<dbReference type="AlphaFoldDB" id="A0A7R9M562"/>
<keyword evidence="4" id="KW-0479">Metal-binding</keyword>
<evidence type="ECO:0000256" key="2">
    <source>
        <dbReference type="ARBA" id="ARBA00010617"/>
    </source>
</evidence>
<evidence type="ECO:0000256" key="5">
    <source>
        <dbReference type="ARBA" id="ARBA00023002"/>
    </source>
</evidence>
<feature type="non-terminal residue" evidence="8">
    <location>
        <position position="1"/>
    </location>
</feature>
<sequence length="424" mass="48672">MAIYYMYLVRDFDYWSKQGIVGPKPIPIFGNFLETFLVPLHETELKWHQRYGKVYGHFMGKLPILNIADPELIKAILVRDFHQFHDRTKLWLSNNNIMVRNVHQLTGDDWKRVRSIVTPVFTATKLRQMEPRVRDCLRDVCDHLLDDCARSGRTIDTFAVFAKYSMDVIASSVFATKINAYESSGERENPFVTNARLMFNGAPLKELATVVLPRVVQKWLRLSQTTASMFFIRCVRHMISVRRQTPTHKYNDFIQLLMEAERADTCPPRDEYDVNDAHHMNEGEEELAVDQKAFDIRVADKQLSEDEVVAQAILFLLAGYVATAAALAYSTYELALNPHIQQRLYDEIMEASADGEPTYDRLAALPYMDAVLSETLRRYSPAVPLARVALVDYKLGDTGVTIKAGQQIEIPMYAIQHSPHFYPN</sequence>
<evidence type="ECO:0000256" key="4">
    <source>
        <dbReference type="ARBA" id="ARBA00022723"/>
    </source>
</evidence>
<dbReference type="InterPro" id="IPR001128">
    <property type="entry name" value="Cyt_P450"/>
</dbReference>
<dbReference type="EMBL" id="OC921899">
    <property type="protein sequence ID" value="CAD7653771.1"/>
    <property type="molecule type" value="Genomic_DNA"/>
</dbReference>
<evidence type="ECO:0000256" key="1">
    <source>
        <dbReference type="ARBA" id="ARBA00001971"/>
    </source>
</evidence>
<dbReference type="EMBL" id="CAJPVJ010007074">
    <property type="protein sequence ID" value="CAG2170958.1"/>
    <property type="molecule type" value="Genomic_DNA"/>
</dbReference>
<dbReference type="PRINTS" id="PR00464">
    <property type="entry name" value="EP450II"/>
</dbReference>
<comment type="similarity">
    <text evidence="2">Belongs to the cytochrome P450 family.</text>
</comment>
<evidence type="ECO:0000256" key="3">
    <source>
        <dbReference type="ARBA" id="ARBA00022617"/>
    </source>
</evidence>
<evidence type="ECO:0000256" key="7">
    <source>
        <dbReference type="ARBA" id="ARBA00023033"/>
    </source>
</evidence>
<keyword evidence="9" id="KW-1185">Reference proteome</keyword>
<dbReference type="SUPFAM" id="SSF48264">
    <property type="entry name" value="Cytochrome P450"/>
    <property type="match status" value="1"/>
</dbReference>
<dbReference type="OrthoDB" id="6428965at2759"/>
<dbReference type="InterPro" id="IPR002402">
    <property type="entry name" value="Cyt_P450_E_grp-II"/>
</dbReference>
<dbReference type="Pfam" id="PF00067">
    <property type="entry name" value="p450"/>
    <property type="match status" value="1"/>
</dbReference>
<accession>A0A7R9M562</accession>
<evidence type="ECO:0000256" key="6">
    <source>
        <dbReference type="ARBA" id="ARBA00023004"/>
    </source>
</evidence>
<dbReference type="InterPro" id="IPR050705">
    <property type="entry name" value="Cytochrome_P450_3A"/>
</dbReference>
<keyword evidence="3" id="KW-0349">Heme</keyword>
<keyword evidence="7" id="KW-0503">Monooxygenase</keyword>
<proteinExistence type="inferred from homology"/>
<dbReference type="GO" id="GO:0005506">
    <property type="term" value="F:iron ion binding"/>
    <property type="evidence" value="ECO:0007669"/>
    <property type="project" value="InterPro"/>
</dbReference>
<dbReference type="Proteomes" id="UP000728032">
    <property type="component" value="Unassembled WGS sequence"/>
</dbReference>
<dbReference type="GO" id="GO:0016705">
    <property type="term" value="F:oxidoreductase activity, acting on paired donors, with incorporation or reduction of molecular oxygen"/>
    <property type="evidence" value="ECO:0007669"/>
    <property type="project" value="InterPro"/>
</dbReference>
<keyword evidence="5" id="KW-0560">Oxidoreductase</keyword>
<evidence type="ECO:0000313" key="8">
    <source>
        <dbReference type="EMBL" id="CAD7653771.1"/>
    </source>
</evidence>
<keyword evidence="6" id="KW-0408">Iron</keyword>
<name>A0A7R9M562_9ACAR</name>
<dbReference type="GO" id="GO:0020037">
    <property type="term" value="F:heme binding"/>
    <property type="evidence" value="ECO:0007669"/>
    <property type="project" value="InterPro"/>
</dbReference>